<dbReference type="InterPro" id="IPR024775">
    <property type="entry name" value="DinB-like"/>
</dbReference>
<proteinExistence type="predicted"/>
<gene>
    <name evidence="2" type="ORF">ACFO5O_04380</name>
</gene>
<accession>A0ABV9MZR6</accession>
<dbReference type="RefSeq" id="WP_387961308.1">
    <property type="nucleotide sequence ID" value="NZ_JBHSGP010000007.1"/>
</dbReference>
<evidence type="ECO:0000259" key="1">
    <source>
        <dbReference type="Pfam" id="PF12867"/>
    </source>
</evidence>
<organism evidence="2 3">
    <name type="scientific">Geojedonia litorea</name>
    <dbReference type="NCBI Taxonomy" id="1268269"/>
    <lineage>
        <taxon>Bacteria</taxon>
        <taxon>Pseudomonadati</taxon>
        <taxon>Bacteroidota</taxon>
        <taxon>Flavobacteriia</taxon>
        <taxon>Flavobacteriales</taxon>
        <taxon>Flavobacteriaceae</taxon>
        <taxon>Geojedonia</taxon>
    </lineage>
</organism>
<sequence>MSLQNLFNQIENARSQFLKECEGLSISQSHFKPSPKVWSITDNTEHLYWAEFGGINGMWKAIEGKKTNNPVWTKAAIHEGLSIEDIVDLTWKPKEDVPLGAEPRIGGSLEFWTTSLKSCSVLLKDLYVELKTHEHLEEIIYPHPISGPLNVIQRFEFLRFHIDRHSEQVRNLKKHHDFPNA</sequence>
<dbReference type="Pfam" id="PF12867">
    <property type="entry name" value="DinB_2"/>
    <property type="match status" value="1"/>
</dbReference>
<dbReference type="Gene3D" id="1.20.120.450">
    <property type="entry name" value="dinb family like domain"/>
    <property type="match status" value="1"/>
</dbReference>
<dbReference type="EMBL" id="JBHSGP010000007">
    <property type="protein sequence ID" value="MFC4721547.1"/>
    <property type="molecule type" value="Genomic_DNA"/>
</dbReference>
<dbReference type="InterPro" id="IPR034660">
    <property type="entry name" value="DinB/YfiT-like"/>
</dbReference>
<feature type="domain" description="DinB-like" evidence="1">
    <location>
        <begin position="9"/>
        <end position="168"/>
    </location>
</feature>
<evidence type="ECO:0000313" key="2">
    <source>
        <dbReference type="EMBL" id="MFC4721547.1"/>
    </source>
</evidence>
<comment type="caution">
    <text evidence="2">The sequence shown here is derived from an EMBL/GenBank/DDBJ whole genome shotgun (WGS) entry which is preliminary data.</text>
</comment>
<reference evidence="3" key="1">
    <citation type="journal article" date="2019" name="Int. J. Syst. Evol. Microbiol.">
        <title>The Global Catalogue of Microorganisms (GCM) 10K type strain sequencing project: providing services to taxonomists for standard genome sequencing and annotation.</title>
        <authorList>
            <consortium name="The Broad Institute Genomics Platform"/>
            <consortium name="The Broad Institute Genome Sequencing Center for Infectious Disease"/>
            <person name="Wu L."/>
            <person name="Ma J."/>
        </authorList>
    </citation>
    <scope>NUCLEOTIDE SEQUENCE [LARGE SCALE GENOMIC DNA]</scope>
    <source>
        <strain evidence="3">CCUG 63682</strain>
    </source>
</reference>
<dbReference type="SUPFAM" id="SSF109854">
    <property type="entry name" value="DinB/YfiT-like putative metalloenzymes"/>
    <property type="match status" value="1"/>
</dbReference>
<name>A0ABV9MZR6_9FLAO</name>
<dbReference type="Proteomes" id="UP001595953">
    <property type="component" value="Unassembled WGS sequence"/>
</dbReference>
<protein>
    <submittedName>
        <fullName evidence="2">DinB family protein</fullName>
    </submittedName>
</protein>
<evidence type="ECO:0000313" key="3">
    <source>
        <dbReference type="Proteomes" id="UP001595953"/>
    </source>
</evidence>
<keyword evidence="3" id="KW-1185">Reference proteome</keyword>